<gene>
    <name evidence="2" type="ORF">GCM10010094_52310</name>
</gene>
<organism evidence="2 3">
    <name type="scientific">Streptomyces flaveus</name>
    <dbReference type="NCBI Taxonomy" id="66370"/>
    <lineage>
        <taxon>Bacteria</taxon>
        <taxon>Bacillati</taxon>
        <taxon>Actinomycetota</taxon>
        <taxon>Actinomycetes</taxon>
        <taxon>Kitasatosporales</taxon>
        <taxon>Streptomycetaceae</taxon>
        <taxon>Streptomyces</taxon>
        <taxon>Streptomyces aurantiacus group</taxon>
    </lineage>
</organism>
<comment type="caution">
    <text evidence="2">The sequence shown here is derived from an EMBL/GenBank/DDBJ whole genome shotgun (WGS) entry which is preliminary data.</text>
</comment>
<name>A0A917R2M5_9ACTN</name>
<accession>A0A917R2M5</accession>
<evidence type="ECO:0000313" key="2">
    <source>
        <dbReference type="EMBL" id="GGK84662.1"/>
    </source>
</evidence>
<feature type="compositionally biased region" description="Polar residues" evidence="1">
    <location>
        <begin position="77"/>
        <end position="87"/>
    </location>
</feature>
<reference evidence="2" key="2">
    <citation type="submission" date="2020-09" db="EMBL/GenBank/DDBJ databases">
        <authorList>
            <person name="Sun Q."/>
            <person name="Ohkuma M."/>
        </authorList>
    </citation>
    <scope>NUCLEOTIDE SEQUENCE</scope>
    <source>
        <strain evidence="2">JCM 3035</strain>
    </source>
</reference>
<evidence type="ECO:0000313" key="3">
    <source>
        <dbReference type="Proteomes" id="UP000637788"/>
    </source>
</evidence>
<dbReference type="AlphaFoldDB" id="A0A917R2M5"/>
<dbReference type="EMBL" id="BMPQ01000014">
    <property type="protein sequence ID" value="GGK84662.1"/>
    <property type="molecule type" value="Genomic_DNA"/>
</dbReference>
<dbReference type="Proteomes" id="UP000637788">
    <property type="component" value="Unassembled WGS sequence"/>
</dbReference>
<proteinExistence type="predicted"/>
<evidence type="ECO:0000256" key="1">
    <source>
        <dbReference type="SAM" id="MobiDB-lite"/>
    </source>
</evidence>
<keyword evidence="3" id="KW-1185">Reference proteome</keyword>
<protein>
    <recommendedName>
        <fullName evidence="4">Transposase</fullName>
    </recommendedName>
</protein>
<evidence type="ECO:0008006" key="4">
    <source>
        <dbReference type="Google" id="ProtNLM"/>
    </source>
</evidence>
<reference evidence="2" key="1">
    <citation type="journal article" date="2014" name="Int. J. Syst. Evol. Microbiol.">
        <title>Complete genome sequence of Corynebacterium casei LMG S-19264T (=DSM 44701T), isolated from a smear-ripened cheese.</title>
        <authorList>
            <consortium name="US DOE Joint Genome Institute (JGI-PGF)"/>
            <person name="Walter F."/>
            <person name="Albersmeier A."/>
            <person name="Kalinowski J."/>
            <person name="Ruckert C."/>
        </authorList>
    </citation>
    <scope>NUCLEOTIDE SEQUENCE</scope>
    <source>
        <strain evidence="2">JCM 3035</strain>
    </source>
</reference>
<sequence>MIENRLHFVRDTAFREDASKVRTGHGPENMATLRSFAITQLRAGGHTNIAAGLREMPLRPFERPLALLGLSRPAPTQDHQALQSPCSITAHLSPADSLSRSPREPAQPPLF</sequence>
<feature type="region of interest" description="Disordered" evidence="1">
    <location>
        <begin position="71"/>
        <end position="111"/>
    </location>
</feature>